<evidence type="ECO:0000256" key="2">
    <source>
        <dbReference type="ARBA" id="ARBA00022692"/>
    </source>
</evidence>
<evidence type="ECO:0000313" key="7">
    <source>
        <dbReference type="EMBL" id="GMA41395.1"/>
    </source>
</evidence>
<evidence type="ECO:0000256" key="3">
    <source>
        <dbReference type="ARBA" id="ARBA00022989"/>
    </source>
</evidence>
<dbReference type="SUPFAM" id="SSF103473">
    <property type="entry name" value="MFS general substrate transporter"/>
    <property type="match status" value="1"/>
</dbReference>
<keyword evidence="2 5" id="KW-0812">Transmembrane</keyword>
<feature type="transmembrane region" description="Helical" evidence="5">
    <location>
        <begin position="36"/>
        <end position="56"/>
    </location>
</feature>
<feature type="transmembrane region" description="Helical" evidence="5">
    <location>
        <begin position="326"/>
        <end position="347"/>
    </location>
</feature>
<dbReference type="EMBL" id="BSUO01000001">
    <property type="protein sequence ID" value="GMA41395.1"/>
    <property type="molecule type" value="Genomic_DNA"/>
</dbReference>
<feature type="transmembrane region" description="Helical" evidence="5">
    <location>
        <begin position="86"/>
        <end position="104"/>
    </location>
</feature>
<dbReference type="PANTHER" id="PTHR23523">
    <property type="match status" value="1"/>
</dbReference>
<sequence>MFGVTLLLRSPITAVPPALATVRDDLGLSEFAAGATTSLPLICFGVFAFLAPFLIARWGLERAMPAVLIPLLAGIVLRSAGLTWTFFVGAVLVGSGIAVGNVLVPALIRARFAGRVALFMGLYTAVIQVSGAVGSALTAPLQTRAGWSWEFAVGIWALPAILTLAWWWPVLRHSPPRDTRAAPPTGMGTVVVRPMTWVITVFMGLQSLVYYSLLTWLPDQLTAAGHSEAGAGLLLGLFSLLGLPGAFLAPRFATGARAVPFLALVYGGQALGVTLLGFGTASAAVGVVLIGLAQGASFSIAMTFIADQPHAGDVPALAAFAQGAGYMLAATGPMALGAIFAAAGTWWAPNAVVLTAIGTVFILGCIAGTRLHAAHRAAGR</sequence>
<evidence type="ECO:0000256" key="1">
    <source>
        <dbReference type="ARBA" id="ARBA00004651"/>
    </source>
</evidence>
<feature type="transmembrane region" description="Helical" evidence="5">
    <location>
        <begin position="190"/>
        <end position="211"/>
    </location>
</feature>
<keyword evidence="8" id="KW-1185">Reference proteome</keyword>
<feature type="domain" description="Major facilitator superfamily (MFS) profile" evidence="6">
    <location>
        <begin position="1"/>
        <end position="376"/>
    </location>
</feature>
<evidence type="ECO:0000256" key="5">
    <source>
        <dbReference type="SAM" id="Phobius"/>
    </source>
</evidence>
<dbReference type="Gene3D" id="1.20.1250.20">
    <property type="entry name" value="MFS general substrate transporter like domains"/>
    <property type="match status" value="1"/>
</dbReference>
<feature type="transmembrane region" description="Helical" evidence="5">
    <location>
        <begin position="353"/>
        <end position="373"/>
    </location>
</feature>
<proteinExistence type="predicted"/>
<dbReference type="InterPro" id="IPR052524">
    <property type="entry name" value="MFS_Cyanate_Porter"/>
</dbReference>
<dbReference type="PROSITE" id="PS50850">
    <property type="entry name" value="MFS"/>
    <property type="match status" value="1"/>
</dbReference>
<evidence type="ECO:0000256" key="4">
    <source>
        <dbReference type="ARBA" id="ARBA00023136"/>
    </source>
</evidence>
<comment type="caution">
    <text evidence="7">The sequence shown here is derived from an EMBL/GenBank/DDBJ whole genome shotgun (WGS) entry which is preliminary data.</text>
</comment>
<protein>
    <submittedName>
        <fullName evidence="7">MFS transporter</fullName>
    </submittedName>
</protein>
<dbReference type="Pfam" id="PF07690">
    <property type="entry name" value="MFS_1"/>
    <property type="match status" value="1"/>
</dbReference>
<name>A0ABQ6IU17_9MICO</name>
<reference evidence="8" key="1">
    <citation type="journal article" date="2019" name="Int. J. Syst. Evol. Microbiol.">
        <title>The Global Catalogue of Microorganisms (GCM) 10K type strain sequencing project: providing services to taxonomists for standard genome sequencing and annotation.</title>
        <authorList>
            <consortium name="The Broad Institute Genomics Platform"/>
            <consortium name="The Broad Institute Genome Sequencing Center for Infectious Disease"/>
            <person name="Wu L."/>
            <person name="Ma J."/>
        </authorList>
    </citation>
    <scope>NUCLEOTIDE SEQUENCE [LARGE SCALE GENOMIC DNA]</scope>
    <source>
        <strain evidence="8">NBRC 113072</strain>
    </source>
</reference>
<organism evidence="7 8">
    <name type="scientific">Mobilicoccus caccae</name>
    <dbReference type="NCBI Taxonomy" id="1859295"/>
    <lineage>
        <taxon>Bacteria</taxon>
        <taxon>Bacillati</taxon>
        <taxon>Actinomycetota</taxon>
        <taxon>Actinomycetes</taxon>
        <taxon>Micrococcales</taxon>
        <taxon>Dermatophilaceae</taxon>
        <taxon>Mobilicoccus</taxon>
    </lineage>
</organism>
<evidence type="ECO:0000313" key="8">
    <source>
        <dbReference type="Proteomes" id="UP001157126"/>
    </source>
</evidence>
<comment type="subcellular location">
    <subcellularLocation>
        <location evidence="1">Cell membrane</location>
        <topology evidence="1">Multi-pass membrane protein</topology>
    </subcellularLocation>
</comment>
<dbReference type="InterPro" id="IPR020846">
    <property type="entry name" value="MFS_dom"/>
</dbReference>
<keyword evidence="4 5" id="KW-0472">Membrane</keyword>
<feature type="transmembrane region" description="Helical" evidence="5">
    <location>
        <begin position="116"/>
        <end position="139"/>
    </location>
</feature>
<feature type="transmembrane region" description="Helical" evidence="5">
    <location>
        <begin position="284"/>
        <end position="305"/>
    </location>
</feature>
<dbReference type="Proteomes" id="UP001157126">
    <property type="component" value="Unassembled WGS sequence"/>
</dbReference>
<feature type="transmembrane region" description="Helical" evidence="5">
    <location>
        <begin position="231"/>
        <end position="249"/>
    </location>
</feature>
<dbReference type="InterPro" id="IPR036259">
    <property type="entry name" value="MFS_trans_sf"/>
</dbReference>
<evidence type="ECO:0000259" key="6">
    <source>
        <dbReference type="PROSITE" id="PS50850"/>
    </source>
</evidence>
<dbReference type="InterPro" id="IPR011701">
    <property type="entry name" value="MFS"/>
</dbReference>
<gene>
    <name evidence="7" type="ORF">GCM10025883_34400</name>
</gene>
<feature type="transmembrane region" description="Helical" evidence="5">
    <location>
        <begin position="63"/>
        <end position="80"/>
    </location>
</feature>
<keyword evidence="3 5" id="KW-1133">Transmembrane helix</keyword>
<feature type="transmembrane region" description="Helical" evidence="5">
    <location>
        <begin position="151"/>
        <end position="169"/>
    </location>
</feature>
<dbReference type="PANTHER" id="PTHR23523:SF2">
    <property type="entry name" value="2-NITROIMIDAZOLE TRANSPORTER"/>
    <property type="match status" value="1"/>
</dbReference>
<feature type="transmembrane region" description="Helical" evidence="5">
    <location>
        <begin position="261"/>
        <end position="278"/>
    </location>
</feature>
<accession>A0ABQ6IU17</accession>